<reference evidence="1 2" key="1">
    <citation type="submission" date="2023-12" db="EMBL/GenBank/DDBJ databases">
        <title>Genome sequencing and assembly of bacterial species from a model synthetic community.</title>
        <authorList>
            <person name="Hogle S.L."/>
        </authorList>
    </citation>
    <scope>NUCLEOTIDE SEQUENCE [LARGE SCALE GENOMIC DNA]</scope>
    <source>
        <strain evidence="1 2">HAMBI_3031</strain>
    </source>
</reference>
<dbReference type="RefSeq" id="WP_114792515.1">
    <property type="nucleotide sequence ID" value="NZ_CP139960.1"/>
</dbReference>
<evidence type="ECO:0000313" key="2">
    <source>
        <dbReference type="Proteomes" id="UP001325680"/>
    </source>
</evidence>
<organism evidence="1 2">
    <name type="scientific">Niabella yanshanensis</name>
    <dbReference type="NCBI Taxonomy" id="577386"/>
    <lineage>
        <taxon>Bacteria</taxon>
        <taxon>Pseudomonadati</taxon>
        <taxon>Bacteroidota</taxon>
        <taxon>Chitinophagia</taxon>
        <taxon>Chitinophagales</taxon>
        <taxon>Chitinophagaceae</taxon>
        <taxon>Niabella</taxon>
    </lineage>
</organism>
<keyword evidence="2" id="KW-1185">Reference proteome</keyword>
<sequence>MTLEQFTNATEMSKIKAIWRGKLIAERKEEQITYRLFKIDEFFVEAKINPLLGFARDFRPIEDEQNAMRPYLPEPVSLNYSLF</sequence>
<evidence type="ECO:0000313" key="1">
    <source>
        <dbReference type="EMBL" id="WQD38924.1"/>
    </source>
</evidence>
<accession>A0ABZ0W8Q7</accession>
<name>A0ABZ0W8Q7_9BACT</name>
<dbReference type="EMBL" id="CP139960">
    <property type="protein sequence ID" value="WQD38924.1"/>
    <property type="molecule type" value="Genomic_DNA"/>
</dbReference>
<dbReference type="Proteomes" id="UP001325680">
    <property type="component" value="Chromosome"/>
</dbReference>
<gene>
    <name evidence="1" type="ORF">U0035_02040</name>
</gene>
<proteinExistence type="predicted"/>
<protein>
    <submittedName>
        <fullName evidence="1">Uncharacterized protein</fullName>
    </submittedName>
</protein>